<dbReference type="PANTHER" id="PTHR47738:SF3">
    <property type="entry name" value="PHOSPHOTRANSFERASE SYSTEM MANNITOL_FRUCTOSE-SPECIFIC IIA DOMAIN CONTAINING PROTEIN"/>
    <property type="match status" value="1"/>
</dbReference>
<dbReference type="InterPro" id="IPR016152">
    <property type="entry name" value="PTrfase/Anion_transptr"/>
</dbReference>
<reference evidence="3" key="2">
    <citation type="journal article" date="2020" name="Int. Dairy J.">
        <title>Lactic acid bacterial diversity in Brie cheese focusing on salt concentration and pH of isolation medium and characterisation of halophilic and alkaliphilic lactic acid bacterial isolates.</title>
        <authorList>
            <person name="Unno R."/>
            <person name="Matsutani M."/>
            <person name="Suzuki T."/>
            <person name="Kodama K."/>
            <person name="Matsushita H."/>
            <person name="Yamasato K."/>
            <person name="Koizumi Y."/>
            <person name="Ishikawa M."/>
        </authorList>
    </citation>
    <scope>NUCLEOTIDE SEQUENCE</scope>
    <source>
        <strain evidence="3">7C1</strain>
        <strain evidence="2">8C4</strain>
    </source>
</reference>
<dbReference type="AlphaFoldDB" id="A0AAN4UCP4"/>
<dbReference type="SUPFAM" id="SSF55804">
    <property type="entry name" value="Phoshotransferase/anion transport protein"/>
    <property type="match status" value="1"/>
</dbReference>
<keyword evidence="5" id="KW-1185">Reference proteome</keyword>
<dbReference type="InterPro" id="IPR051541">
    <property type="entry name" value="PTS_SugarTrans_NitroReg"/>
</dbReference>
<evidence type="ECO:0000313" key="3">
    <source>
        <dbReference type="EMBL" id="GEQ54931.1"/>
    </source>
</evidence>
<proteinExistence type="predicted"/>
<reference evidence="3" key="1">
    <citation type="submission" date="2019-08" db="EMBL/GenBank/DDBJ databases">
        <authorList>
            <person name="Ishikawa M."/>
            <person name="Suzuki T."/>
            <person name="Matsutani M."/>
        </authorList>
    </citation>
    <scope>NUCLEOTIDE SEQUENCE</scope>
    <source>
        <strain evidence="3">7C1</strain>
        <strain evidence="2">8C4</strain>
    </source>
</reference>
<protein>
    <submittedName>
        <fullName evidence="3">Galactitol-specific PTS system IIA component</fullName>
    </submittedName>
</protein>
<dbReference type="Proteomes" id="UP000886607">
    <property type="component" value="Unassembled WGS sequence"/>
</dbReference>
<dbReference type="InterPro" id="IPR002178">
    <property type="entry name" value="PTS_EIIA_type-2_dom"/>
</dbReference>
<sequence length="153" mass="17619">MNYKENFKKELTNLSLAVGSQEHFFRVVSNDLKEKDYVEQSFEEAIIEREKIYPTGLQLDNFTIAIPHTDVIHIKKPFVAIYRLTTEINFYQMGTDDVVVPVKDVLVLGINEPKKQVGLLSSLMQCFSKNEFIKQYKNTATADSIVELIKNNL</sequence>
<dbReference type="RefSeq" id="WP_124007086.1">
    <property type="nucleotide sequence ID" value="NZ_BJYN01000038.1"/>
</dbReference>
<name>A0AAN4UCP4_9ENTE</name>
<accession>A0AAN4UCP4</accession>
<dbReference type="Proteomes" id="UP000886597">
    <property type="component" value="Unassembled WGS sequence"/>
</dbReference>
<dbReference type="PANTHER" id="PTHR47738">
    <property type="entry name" value="PTS SYSTEM FRUCTOSE-LIKE EIIA COMPONENT-RELATED"/>
    <property type="match status" value="1"/>
</dbReference>
<dbReference type="PROSITE" id="PS51094">
    <property type="entry name" value="PTS_EIIA_TYPE_2"/>
    <property type="match status" value="1"/>
</dbReference>
<dbReference type="Gene3D" id="3.40.930.10">
    <property type="entry name" value="Mannitol-specific EII, Chain A"/>
    <property type="match status" value="1"/>
</dbReference>
<dbReference type="KEGG" id="tkr:C7K43_12265"/>
<comment type="caution">
    <text evidence="3">The sequence shown here is derived from an EMBL/GenBank/DDBJ whole genome shotgun (WGS) entry which is preliminary data.</text>
</comment>
<evidence type="ECO:0000313" key="2">
    <source>
        <dbReference type="EMBL" id="GEQ49954.1"/>
    </source>
</evidence>
<dbReference type="EMBL" id="BKBO01000030">
    <property type="protein sequence ID" value="GEQ49954.1"/>
    <property type="molecule type" value="Genomic_DNA"/>
</dbReference>
<dbReference type="EMBL" id="BKBQ01000029">
    <property type="protein sequence ID" value="GEQ54931.1"/>
    <property type="molecule type" value="Genomic_DNA"/>
</dbReference>
<evidence type="ECO:0000313" key="4">
    <source>
        <dbReference type="Proteomes" id="UP000886597"/>
    </source>
</evidence>
<dbReference type="GeneID" id="69986718"/>
<dbReference type="Pfam" id="PF00359">
    <property type="entry name" value="PTS_EIIA_2"/>
    <property type="match status" value="1"/>
</dbReference>
<feature type="domain" description="PTS EIIA type-2" evidence="1">
    <location>
        <begin position="5"/>
        <end position="152"/>
    </location>
</feature>
<organism evidence="3 4">
    <name type="scientific">Tetragenococcus koreensis</name>
    <dbReference type="NCBI Taxonomy" id="290335"/>
    <lineage>
        <taxon>Bacteria</taxon>
        <taxon>Bacillati</taxon>
        <taxon>Bacillota</taxon>
        <taxon>Bacilli</taxon>
        <taxon>Lactobacillales</taxon>
        <taxon>Enterococcaceae</taxon>
        <taxon>Tetragenococcus</taxon>
    </lineage>
</organism>
<evidence type="ECO:0000259" key="1">
    <source>
        <dbReference type="PROSITE" id="PS51094"/>
    </source>
</evidence>
<gene>
    <name evidence="2" type="ORF">TK11N_18060</name>
    <name evidence="3" type="ORF">TK2N_17750</name>
</gene>
<evidence type="ECO:0000313" key="5">
    <source>
        <dbReference type="Proteomes" id="UP000886607"/>
    </source>
</evidence>